<proteinExistence type="predicted"/>
<reference evidence="1" key="1">
    <citation type="journal article" date="2012" name="PLoS ONE">
        <title>Gene sets for utilization of primary and secondary nutrition supplies in the distal gut of endangered iberian lynx.</title>
        <authorList>
            <person name="Alcaide M."/>
            <person name="Messina E."/>
            <person name="Richter M."/>
            <person name="Bargiela R."/>
            <person name="Peplies J."/>
            <person name="Huws S.A."/>
            <person name="Newbold C.J."/>
            <person name="Golyshin P.N."/>
            <person name="Simon M.A."/>
            <person name="Lopez G."/>
            <person name="Yakimov M.M."/>
            <person name="Ferrer M."/>
        </authorList>
    </citation>
    <scope>NUCLEOTIDE SEQUENCE</scope>
</reference>
<gene>
    <name evidence="1" type="ORF">EVA_18566</name>
</gene>
<protein>
    <submittedName>
        <fullName evidence="1">Uncharacterized protein</fullName>
    </submittedName>
</protein>
<sequence length="21" mass="2384">TVKQAEPVDESLVDFEDDICM</sequence>
<comment type="caution">
    <text evidence="1">The sequence shown here is derived from an EMBL/GenBank/DDBJ whole genome shotgun (WGS) entry which is preliminary data.</text>
</comment>
<organism evidence="1">
    <name type="scientific">gut metagenome</name>
    <dbReference type="NCBI Taxonomy" id="749906"/>
    <lineage>
        <taxon>unclassified sequences</taxon>
        <taxon>metagenomes</taxon>
        <taxon>organismal metagenomes</taxon>
    </lineage>
</organism>
<accession>J9FFW5</accession>
<evidence type="ECO:0000313" key="1">
    <source>
        <dbReference type="EMBL" id="EJW93328.1"/>
    </source>
</evidence>
<dbReference type="AlphaFoldDB" id="J9FFW5"/>
<feature type="non-terminal residue" evidence="1">
    <location>
        <position position="1"/>
    </location>
</feature>
<name>J9FFW5_9ZZZZ</name>
<dbReference type="EMBL" id="AMCI01007035">
    <property type="protein sequence ID" value="EJW93328.1"/>
    <property type="molecule type" value="Genomic_DNA"/>
</dbReference>